<evidence type="ECO:0000256" key="1">
    <source>
        <dbReference type="ARBA" id="ARBA00023125"/>
    </source>
</evidence>
<reference evidence="4" key="1">
    <citation type="submission" date="2021-12" db="EMBL/GenBank/DDBJ databases">
        <title>Discovery of the Pendulisporaceae a myxobacterial family with distinct sporulation behavior and unique specialized metabolism.</title>
        <authorList>
            <person name="Garcia R."/>
            <person name="Popoff A."/>
            <person name="Bader C.D."/>
            <person name="Loehr J."/>
            <person name="Walesch S."/>
            <person name="Walt C."/>
            <person name="Boldt J."/>
            <person name="Bunk B."/>
            <person name="Haeckl F.J.F.P.J."/>
            <person name="Gunesch A.P."/>
            <person name="Birkelbach J."/>
            <person name="Nuebel U."/>
            <person name="Pietschmann T."/>
            <person name="Bach T."/>
            <person name="Mueller R."/>
        </authorList>
    </citation>
    <scope>NUCLEOTIDE SEQUENCE</scope>
    <source>
        <strain evidence="4">MSr11367</strain>
    </source>
</reference>
<organism evidence="4 5">
    <name type="scientific">Pendulispora rubella</name>
    <dbReference type="NCBI Taxonomy" id="2741070"/>
    <lineage>
        <taxon>Bacteria</taxon>
        <taxon>Pseudomonadati</taxon>
        <taxon>Myxococcota</taxon>
        <taxon>Myxococcia</taxon>
        <taxon>Myxococcales</taxon>
        <taxon>Sorangiineae</taxon>
        <taxon>Pendulisporaceae</taxon>
        <taxon>Pendulispora</taxon>
    </lineage>
</organism>
<dbReference type="PRINTS" id="PR00455">
    <property type="entry name" value="HTHTETR"/>
</dbReference>
<protein>
    <submittedName>
        <fullName evidence="4">TetR/AcrR family transcriptional regulator</fullName>
    </submittedName>
</protein>
<dbReference type="InterPro" id="IPR001647">
    <property type="entry name" value="HTH_TetR"/>
</dbReference>
<dbReference type="Gene3D" id="1.10.357.10">
    <property type="entry name" value="Tetracycline Repressor, domain 2"/>
    <property type="match status" value="1"/>
</dbReference>
<dbReference type="InterPro" id="IPR050109">
    <property type="entry name" value="HTH-type_TetR-like_transc_reg"/>
</dbReference>
<dbReference type="PROSITE" id="PS50977">
    <property type="entry name" value="HTH_TETR_2"/>
    <property type="match status" value="1"/>
</dbReference>
<feature type="DNA-binding region" description="H-T-H motif" evidence="2">
    <location>
        <begin position="22"/>
        <end position="41"/>
    </location>
</feature>
<dbReference type="InterPro" id="IPR009057">
    <property type="entry name" value="Homeodomain-like_sf"/>
</dbReference>
<keyword evidence="1 2" id="KW-0238">DNA-binding</keyword>
<accession>A0ABZ2KVQ4</accession>
<dbReference type="SUPFAM" id="SSF46689">
    <property type="entry name" value="Homeodomain-like"/>
    <property type="match status" value="1"/>
</dbReference>
<dbReference type="PANTHER" id="PTHR30055:SF223">
    <property type="entry name" value="HTH-TYPE TRANSCRIPTIONAL REGULATOR UIDR"/>
    <property type="match status" value="1"/>
</dbReference>
<proteinExistence type="predicted"/>
<dbReference type="Proteomes" id="UP001374803">
    <property type="component" value="Chromosome"/>
</dbReference>
<feature type="domain" description="HTH tetR-type" evidence="3">
    <location>
        <begin position="1"/>
        <end position="59"/>
    </location>
</feature>
<gene>
    <name evidence="4" type="ORF">LVJ94_26125</name>
</gene>
<keyword evidence="5" id="KW-1185">Reference proteome</keyword>
<sequence>MREHVIATSARVYSEHGYRHTTVERILEAAGISRPTFYRLFSDRRDVIEILVARANDLLYAQVLAAAESQRDLRSAVVAAVDAYFEWGLSTGPMVGAIYNEIHDPESPASYHRTRVIGRMIELFDAIAAKRGRPRLDPLFWDALICAAEHAASGAFWPKRRPRADIERRRAVVLRILLASLATPRERVPPLPLYEGELRTE</sequence>
<evidence type="ECO:0000313" key="4">
    <source>
        <dbReference type="EMBL" id="WXB00387.1"/>
    </source>
</evidence>
<evidence type="ECO:0000313" key="5">
    <source>
        <dbReference type="Proteomes" id="UP001374803"/>
    </source>
</evidence>
<dbReference type="EMBL" id="CP089983">
    <property type="protein sequence ID" value="WXB00387.1"/>
    <property type="molecule type" value="Genomic_DNA"/>
</dbReference>
<dbReference type="RefSeq" id="WP_394829988.1">
    <property type="nucleotide sequence ID" value="NZ_CP089929.1"/>
</dbReference>
<dbReference type="PANTHER" id="PTHR30055">
    <property type="entry name" value="HTH-TYPE TRANSCRIPTIONAL REGULATOR RUTR"/>
    <property type="match status" value="1"/>
</dbReference>
<dbReference type="Pfam" id="PF00440">
    <property type="entry name" value="TetR_N"/>
    <property type="match status" value="1"/>
</dbReference>
<evidence type="ECO:0000256" key="2">
    <source>
        <dbReference type="PROSITE-ProRule" id="PRU00335"/>
    </source>
</evidence>
<name>A0ABZ2KVQ4_9BACT</name>
<evidence type="ECO:0000259" key="3">
    <source>
        <dbReference type="PROSITE" id="PS50977"/>
    </source>
</evidence>